<organism evidence="2 3">
    <name type="scientific">Chryseolinea soli</name>
    <dbReference type="NCBI Taxonomy" id="2321403"/>
    <lineage>
        <taxon>Bacteria</taxon>
        <taxon>Pseudomonadati</taxon>
        <taxon>Bacteroidota</taxon>
        <taxon>Cytophagia</taxon>
        <taxon>Cytophagales</taxon>
        <taxon>Fulvivirgaceae</taxon>
        <taxon>Chryseolinea</taxon>
    </lineage>
</organism>
<dbReference type="Proteomes" id="UP000266183">
    <property type="component" value="Chromosome"/>
</dbReference>
<feature type="signal peptide" evidence="1">
    <location>
        <begin position="1"/>
        <end position="24"/>
    </location>
</feature>
<feature type="chain" id="PRO_5017239336" description="Outer membrane protein beta-barrel domain-containing protein" evidence="1">
    <location>
        <begin position="25"/>
        <end position="227"/>
    </location>
</feature>
<dbReference type="KEGG" id="chk:D4L85_26795"/>
<evidence type="ECO:0000256" key="1">
    <source>
        <dbReference type="SAM" id="SignalP"/>
    </source>
</evidence>
<name>A0A385SVG8_9BACT</name>
<reference evidence="3" key="1">
    <citation type="submission" date="2018-09" db="EMBL/GenBank/DDBJ databases">
        <title>Chryseolinea sp. KIS68-18 isolated from soil.</title>
        <authorList>
            <person name="Weon H.-Y."/>
            <person name="Kwon S.-W."/>
            <person name="Lee S.A."/>
        </authorList>
    </citation>
    <scope>NUCLEOTIDE SEQUENCE [LARGE SCALE GENOMIC DNA]</scope>
    <source>
        <strain evidence="3">KIS68-18</strain>
    </source>
</reference>
<gene>
    <name evidence="2" type="ORF">D4L85_26795</name>
</gene>
<evidence type="ECO:0008006" key="4">
    <source>
        <dbReference type="Google" id="ProtNLM"/>
    </source>
</evidence>
<keyword evidence="3" id="KW-1185">Reference proteome</keyword>
<accession>A0A385SVG8</accession>
<proteinExistence type="predicted"/>
<sequence>MIKLLHLFLIVVCFTLDLKAQNFAAGFSVGYAGFALRDVKDSQARVVQDLKYGSPYLDAQITQSFPSYINYSANFLWTPDKFYVGVVFGHTSTSGRISYGDYSGALTLDQLIRMNYAGVQGAVRLHTIGKTDIFFGVQTTTWYNTLKYNYKLDLVDYHEEDSETYHCLNLAIQPYIEVQESVGRFFLKLNAGYEKHILGAFGHPRDEFPMDASSYRVNAGVGYKFSL</sequence>
<protein>
    <recommendedName>
        <fullName evidence="4">Outer membrane protein beta-barrel domain-containing protein</fullName>
    </recommendedName>
</protein>
<evidence type="ECO:0000313" key="2">
    <source>
        <dbReference type="EMBL" id="AYB33965.1"/>
    </source>
</evidence>
<evidence type="ECO:0000313" key="3">
    <source>
        <dbReference type="Proteomes" id="UP000266183"/>
    </source>
</evidence>
<dbReference type="EMBL" id="CP032382">
    <property type="protein sequence ID" value="AYB33965.1"/>
    <property type="molecule type" value="Genomic_DNA"/>
</dbReference>
<dbReference type="RefSeq" id="WP_119757191.1">
    <property type="nucleotide sequence ID" value="NZ_CP032382.1"/>
</dbReference>
<dbReference type="AlphaFoldDB" id="A0A385SVG8"/>
<dbReference type="OrthoDB" id="852489at2"/>
<keyword evidence="1" id="KW-0732">Signal</keyword>